<evidence type="ECO:0000256" key="4">
    <source>
        <dbReference type="ARBA" id="ARBA00022723"/>
    </source>
</evidence>
<keyword evidence="5" id="KW-0560">Oxidoreductase</keyword>
<dbReference type="GO" id="GO:0004601">
    <property type="term" value="F:peroxidase activity"/>
    <property type="evidence" value="ECO:0007669"/>
    <property type="project" value="UniProtKB-KW"/>
</dbReference>
<dbReference type="Gene3D" id="1.10.489.10">
    <property type="entry name" value="Chloroperoxidase-like"/>
    <property type="match status" value="1"/>
</dbReference>
<dbReference type="GO" id="GO:0046872">
    <property type="term" value="F:metal ion binding"/>
    <property type="evidence" value="ECO:0007669"/>
    <property type="project" value="UniProtKB-KW"/>
</dbReference>
<evidence type="ECO:0000256" key="5">
    <source>
        <dbReference type="ARBA" id="ARBA00023002"/>
    </source>
</evidence>
<dbReference type="PANTHER" id="PTHR33577:SF16">
    <property type="entry name" value="HEME HALOPEROXIDASE FAMILY PROFILE DOMAIN-CONTAINING PROTEIN"/>
    <property type="match status" value="1"/>
</dbReference>
<keyword evidence="8" id="KW-0732">Signal</keyword>
<evidence type="ECO:0000256" key="7">
    <source>
        <dbReference type="ARBA" id="ARBA00025795"/>
    </source>
</evidence>
<evidence type="ECO:0000259" key="9">
    <source>
        <dbReference type="PROSITE" id="PS51405"/>
    </source>
</evidence>
<keyword evidence="3" id="KW-0349">Heme</keyword>
<dbReference type="InterPro" id="IPR000028">
    <property type="entry name" value="Chloroperoxidase"/>
</dbReference>
<feature type="chain" id="PRO_5019302176" description="Heme haloperoxidase family profile domain-containing protein" evidence="8">
    <location>
        <begin position="20"/>
        <end position="374"/>
    </location>
</feature>
<dbReference type="SUPFAM" id="SSF47571">
    <property type="entry name" value="Cloroperoxidase"/>
    <property type="match status" value="1"/>
</dbReference>
<accession>A0A409WJS3</accession>
<reference evidence="10 11" key="1">
    <citation type="journal article" date="2018" name="Evol. Lett.">
        <title>Horizontal gene cluster transfer increased hallucinogenic mushroom diversity.</title>
        <authorList>
            <person name="Reynolds H.T."/>
            <person name="Vijayakumar V."/>
            <person name="Gluck-Thaler E."/>
            <person name="Korotkin H.B."/>
            <person name="Matheny P.B."/>
            <person name="Slot J.C."/>
        </authorList>
    </citation>
    <scope>NUCLEOTIDE SEQUENCE [LARGE SCALE GENOMIC DNA]</scope>
    <source>
        <strain evidence="10 11">2631</strain>
    </source>
</reference>
<sequence>MHIAFISLAITMCTGNTLAFPSYGSLAGLNRGQLDQVLSTLQYNAPGKPPGPLKDTSAKLVNDARHPWKPLLPGDLRGPCPGLNTLASHGWLPRNGVATPAQIVTAVQEGYNMANDLAKFVTYAAHIVDGNLITNLLSIGGATKLTGLAPAPPAIAGGLNTHAVFEGDASSTRSDAFLGNNHDFNETLFDQLVEYSNKYGAGRYNITVAGEFKFRRIEDSIATNPNFSLVAPRIFTVYAEAAFPINFFIDGRQTDGQLNLGAARSFMQNMRFPDNFFRRNGSIGADGLNDIAALHPIQPGTNVGRVNNYVVDPKSADLTQFCLMYTNFVKDTVQKLYPAPTGILRQSLKLNLGFFYNSLPAEVPGCSEVFPYGR</sequence>
<keyword evidence="11" id="KW-1185">Reference proteome</keyword>
<evidence type="ECO:0000256" key="3">
    <source>
        <dbReference type="ARBA" id="ARBA00022617"/>
    </source>
</evidence>
<dbReference type="Proteomes" id="UP000283269">
    <property type="component" value="Unassembled WGS sequence"/>
</dbReference>
<evidence type="ECO:0000313" key="10">
    <source>
        <dbReference type="EMBL" id="PPQ78776.1"/>
    </source>
</evidence>
<name>A0A409WJS3_PSICY</name>
<dbReference type="AlphaFoldDB" id="A0A409WJS3"/>
<dbReference type="PANTHER" id="PTHR33577">
    <property type="entry name" value="STERIGMATOCYSTIN BIOSYNTHESIS PEROXIDASE STCC-RELATED"/>
    <property type="match status" value="1"/>
</dbReference>
<protein>
    <recommendedName>
        <fullName evidence="9">Heme haloperoxidase family profile domain-containing protein</fullName>
    </recommendedName>
</protein>
<dbReference type="InParanoid" id="A0A409WJS3"/>
<feature type="domain" description="Heme haloperoxidase family profile" evidence="9">
    <location>
        <begin position="64"/>
        <end position="293"/>
    </location>
</feature>
<dbReference type="OrthoDB" id="2542103at2759"/>
<keyword evidence="6" id="KW-0408">Iron</keyword>
<feature type="signal peptide" evidence="8">
    <location>
        <begin position="1"/>
        <end position="19"/>
    </location>
</feature>
<dbReference type="PROSITE" id="PS51405">
    <property type="entry name" value="HEME_HALOPEROXIDASE"/>
    <property type="match status" value="1"/>
</dbReference>
<organism evidence="10 11">
    <name type="scientific">Psilocybe cyanescens</name>
    <dbReference type="NCBI Taxonomy" id="93625"/>
    <lineage>
        <taxon>Eukaryota</taxon>
        <taxon>Fungi</taxon>
        <taxon>Dikarya</taxon>
        <taxon>Basidiomycota</taxon>
        <taxon>Agaricomycotina</taxon>
        <taxon>Agaricomycetes</taxon>
        <taxon>Agaricomycetidae</taxon>
        <taxon>Agaricales</taxon>
        <taxon>Agaricineae</taxon>
        <taxon>Strophariaceae</taxon>
        <taxon>Psilocybe</taxon>
    </lineage>
</organism>
<comment type="similarity">
    <text evidence="7">Belongs to the chloroperoxidase family.</text>
</comment>
<evidence type="ECO:0000256" key="1">
    <source>
        <dbReference type="ARBA" id="ARBA00001970"/>
    </source>
</evidence>
<dbReference type="Pfam" id="PF01328">
    <property type="entry name" value="Peroxidase_2"/>
    <property type="match status" value="1"/>
</dbReference>
<gene>
    <name evidence="10" type="ORF">CVT25_010649</name>
</gene>
<keyword evidence="2" id="KW-0575">Peroxidase</keyword>
<evidence type="ECO:0000256" key="8">
    <source>
        <dbReference type="SAM" id="SignalP"/>
    </source>
</evidence>
<proteinExistence type="inferred from homology"/>
<evidence type="ECO:0000313" key="11">
    <source>
        <dbReference type="Proteomes" id="UP000283269"/>
    </source>
</evidence>
<evidence type="ECO:0000256" key="6">
    <source>
        <dbReference type="ARBA" id="ARBA00023004"/>
    </source>
</evidence>
<dbReference type="InterPro" id="IPR036851">
    <property type="entry name" value="Chloroperoxidase-like_sf"/>
</dbReference>
<comment type="caution">
    <text evidence="10">The sequence shown here is derived from an EMBL/GenBank/DDBJ whole genome shotgun (WGS) entry which is preliminary data.</text>
</comment>
<keyword evidence="4" id="KW-0479">Metal-binding</keyword>
<evidence type="ECO:0000256" key="2">
    <source>
        <dbReference type="ARBA" id="ARBA00022559"/>
    </source>
</evidence>
<comment type="cofactor">
    <cofactor evidence="1">
        <name>heme b</name>
        <dbReference type="ChEBI" id="CHEBI:60344"/>
    </cofactor>
</comment>
<dbReference type="EMBL" id="NHYD01003407">
    <property type="protein sequence ID" value="PPQ78776.1"/>
    <property type="molecule type" value="Genomic_DNA"/>
</dbReference>